<protein>
    <submittedName>
        <fullName evidence="1">Uncharacterized protein</fullName>
    </submittedName>
</protein>
<reference evidence="1 2" key="1">
    <citation type="submission" date="2019-06" db="EMBL/GenBank/DDBJ databases">
        <title>Draft genomes of female and male turbot (Scophthalmus maximus).</title>
        <authorList>
            <person name="Xu H."/>
            <person name="Xu X.-W."/>
            <person name="Shao C."/>
            <person name="Chen S."/>
        </authorList>
    </citation>
    <scope>NUCLEOTIDE SEQUENCE [LARGE SCALE GENOMIC DNA]</scope>
    <source>
        <strain evidence="1">Ysfricsl-2016a</strain>
        <tissue evidence="1">Blood</tissue>
    </source>
</reference>
<evidence type="ECO:0000313" key="2">
    <source>
        <dbReference type="Proteomes" id="UP000438429"/>
    </source>
</evidence>
<accession>A0A6A4SKG1</accession>
<sequence>MSDCGRQTVATSLSSFRRSRSPANGLERAAKRLLSFNPVNFMLNMELYPPLRNSMELMRCAAAPTSCTDVRFLQQKAKKQIFSRNASNFLTDKRYCDHRGTSFTASGESWRMFPEVESMFSRCSSLRQSVGESKNTDLIRWGSSSFFTSGRQTVQISAAQSRGRAVTLSKSFFHGSALNIIKRGVSAVTYGDSCCLF</sequence>
<name>A0A6A4SKG1_SCOMX</name>
<dbReference type="Proteomes" id="UP000438429">
    <property type="component" value="Unassembled WGS sequence"/>
</dbReference>
<dbReference type="AlphaFoldDB" id="A0A6A4SKG1"/>
<proteinExistence type="predicted"/>
<gene>
    <name evidence="1" type="ORF">F2P81_015315</name>
</gene>
<comment type="caution">
    <text evidence="1">The sequence shown here is derived from an EMBL/GenBank/DDBJ whole genome shotgun (WGS) entry which is preliminary data.</text>
</comment>
<evidence type="ECO:0000313" key="1">
    <source>
        <dbReference type="EMBL" id="KAF0033025.1"/>
    </source>
</evidence>
<dbReference type="EMBL" id="VEVO01000013">
    <property type="protein sequence ID" value="KAF0033025.1"/>
    <property type="molecule type" value="Genomic_DNA"/>
</dbReference>
<organism evidence="1 2">
    <name type="scientific">Scophthalmus maximus</name>
    <name type="common">Turbot</name>
    <name type="synonym">Psetta maxima</name>
    <dbReference type="NCBI Taxonomy" id="52904"/>
    <lineage>
        <taxon>Eukaryota</taxon>
        <taxon>Metazoa</taxon>
        <taxon>Chordata</taxon>
        <taxon>Craniata</taxon>
        <taxon>Vertebrata</taxon>
        <taxon>Euteleostomi</taxon>
        <taxon>Actinopterygii</taxon>
        <taxon>Neopterygii</taxon>
        <taxon>Teleostei</taxon>
        <taxon>Neoteleostei</taxon>
        <taxon>Acanthomorphata</taxon>
        <taxon>Carangaria</taxon>
        <taxon>Pleuronectiformes</taxon>
        <taxon>Pleuronectoidei</taxon>
        <taxon>Scophthalmidae</taxon>
        <taxon>Scophthalmus</taxon>
    </lineage>
</organism>